<gene>
    <name evidence="2" type="ORF">FHU39_002027</name>
</gene>
<accession>A0A839N7D2</accession>
<dbReference type="PANTHER" id="PTHR43739:SF5">
    <property type="entry name" value="EXO-ALPHA-SIALIDASE"/>
    <property type="match status" value="1"/>
</dbReference>
<keyword evidence="1" id="KW-0472">Membrane</keyword>
<evidence type="ECO:0000313" key="2">
    <source>
        <dbReference type="EMBL" id="MBB2892043.1"/>
    </source>
</evidence>
<keyword evidence="1" id="KW-0812">Transmembrane</keyword>
<evidence type="ECO:0000313" key="3">
    <source>
        <dbReference type="Proteomes" id="UP000559182"/>
    </source>
</evidence>
<keyword evidence="1" id="KW-1133">Transmembrane helix</keyword>
<dbReference type="AlphaFoldDB" id="A0A839N7D2"/>
<dbReference type="Proteomes" id="UP000559182">
    <property type="component" value="Unassembled WGS sequence"/>
</dbReference>
<sequence>MRVPHLKRNIPTTFAATTGGRTRNWMWLAIGVVLVIVTGVAALTFAAPKSRSAADSQTGAGAQIGGDLHTVFFDAGKLYVGGHDAVVTSTDGGQHLRPIASLAGADAMGWAASGSSLLVGGHPGLFRSVDEGTTFTKVAAPVSDVHSLGGEGTVIYLGSPQAGLFASADGGHTWELRNARQGQSFMGTILVDPKNPSHAFAPDMATGLMRTVDGGRTWRPTGGPVGAMAVAWNPADHRQLVVIGMTGAATSSNDGATWQPFSVPAGTSAVTFGSRSTLLAGVLRDQRAVIYASRDQGKTWSEADKSAPPTDG</sequence>
<keyword evidence="3" id="KW-1185">Reference proteome</keyword>
<dbReference type="InterPro" id="IPR015943">
    <property type="entry name" value="WD40/YVTN_repeat-like_dom_sf"/>
</dbReference>
<dbReference type="InterPro" id="IPR002860">
    <property type="entry name" value="BNR_rpt"/>
</dbReference>
<dbReference type="EMBL" id="JACHVQ010000001">
    <property type="protein sequence ID" value="MBB2892043.1"/>
    <property type="molecule type" value="Genomic_DNA"/>
</dbReference>
<dbReference type="SUPFAM" id="SSF110296">
    <property type="entry name" value="Oligoxyloglucan reducing end-specific cellobiohydrolase"/>
    <property type="match status" value="1"/>
</dbReference>
<name>A0A839N7D2_9MICO</name>
<organism evidence="2 3">
    <name type="scientific">Flexivirga oryzae</name>
    <dbReference type="NCBI Taxonomy" id="1794944"/>
    <lineage>
        <taxon>Bacteria</taxon>
        <taxon>Bacillati</taxon>
        <taxon>Actinomycetota</taxon>
        <taxon>Actinomycetes</taxon>
        <taxon>Micrococcales</taxon>
        <taxon>Dermacoccaceae</taxon>
        <taxon>Flexivirga</taxon>
    </lineage>
</organism>
<protein>
    <submittedName>
        <fullName evidence="2">Photosystem II stability/assembly factor-like uncharacterized protein</fullName>
    </submittedName>
</protein>
<feature type="transmembrane region" description="Helical" evidence="1">
    <location>
        <begin position="25"/>
        <end position="47"/>
    </location>
</feature>
<dbReference type="Gene3D" id="2.130.10.10">
    <property type="entry name" value="YVTN repeat-like/Quinoprotein amine dehydrogenase"/>
    <property type="match status" value="2"/>
</dbReference>
<proteinExistence type="predicted"/>
<evidence type="ECO:0000256" key="1">
    <source>
        <dbReference type="SAM" id="Phobius"/>
    </source>
</evidence>
<reference evidence="2 3" key="1">
    <citation type="submission" date="2020-08" db="EMBL/GenBank/DDBJ databases">
        <title>Sequencing the genomes of 1000 actinobacteria strains.</title>
        <authorList>
            <person name="Klenk H.-P."/>
        </authorList>
    </citation>
    <scope>NUCLEOTIDE SEQUENCE [LARGE SCALE GENOMIC DNA]</scope>
    <source>
        <strain evidence="2 3">DSM 105369</strain>
    </source>
</reference>
<dbReference type="Pfam" id="PF02012">
    <property type="entry name" value="BNR"/>
    <property type="match status" value="1"/>
</dbReference>
<dbReference type="PANTHER" id="PTHR43739">
    <property type="entry name" value="XYLOGLUCANASE (EUROFUNG)"/>
    <property type="match status" value="1"/>
</dbReference>
<dbReference type="GO" id="GO:0010411">
    <property type="term" value="P:xyloglucan metabolic process"/>
    <property type="evidence" value="ECO:0007669"/>
    <property type="project" value="TreeGrafter"/>
</dbReference>
<comment type="caution">
    <text evidence="2">The sequence shown here is derived from an EMBL/GenBank/DDBJ whole genome shotgun (WGS) entry which is preliminary data.</text>
</comment>
<dbReference type="RefSeq" id="WP_221185212.1">
    <property type="nucleotide sequence ID" value="NZ_JACHVQ010000001.1"/>
</dbReference>
<dbReference type="InterPro" id="IPR052025">
    <property type="entry name" value="Xyloglucanase_GH74"/>
</dbReference>